<accession>A0A5C6AGA7</accession>
<comment type="caution">
    <text evidence="2">The sequence shown here is derived from an EMBL/GenBank/DDBJ whole genome shotgun (WGS) entry which is preliminary data.</text>
</comment>
<dbReference type="AlphaFoldDB" id="A0A5C6AGA7"/>
<dbReference type="Proteomes" id="UP000320176">
    <property type="component" value="Unassembled WGS sequence"/>
</dbReference>
<proteinExistence type="predicted"/>
<organism evidence="2 3">
    <name type="scientific">Stieleria varia</name>
    <dbReference type="NCBI Taxonomy" id="2528005"/>
    <lineage>
        <taxon>Bacteria</taxon>
        <taxon>Pseudomonadati</taxon>
        <taxon>Planctomycetota</taxon>
        <taxon>Planctomycetia</taxon>
        <taxon>Pirellulales</taxon>
        <taxon>Pirellulaceae</taxon>
        <taxon>Stieleria</taxon>
    </lineage>
</organism>
<keyword evidence="1" id="KW-0812">Transmembrane</keyword>
<sequence length="81" mass="9105">MVIPLIPLMFGIPLAVAVACFTRRPLWVVSSYVVNGFAFVLLVATLEEAYPVLLGIRDEFLILILSGLIFSLVGFWFLFRE</sequence>
<keyword evidence="3" id="KW-1185">Reference proteome</keyword>
<name>A0A5C6AGA7_9BACT</name>
<feature type="transmembrane region" description="Helical" evidence="1">
    <location>
        <begin position="27"/>
        <end position="48"/>
    </location>
</feature>
<protein>
    <submittedName>
        <fullName evidence="2">Uncharacterized protein</fullName>
    </submittedName>
</protein>
<gene>
    <name evidence="2" type="ORF">Pla52n_48500</name>
</gene>
<evidence type="ECO:0000256" key="1">
    <source>
        <dbReference type="SAM" id="Phobius"/>
    </source>
</evidence>
<keyword evidence="1" id="KW-0472">Membrane</keyword>
<reference evidence="2 3" key="1">
    <citation type="submission" date="2019-02" db="EMBL/GenBank/DDBJ databases">
        <title>Deep-cultivation of Planctomycetes and their phenomic and genomic characterization uncovers novel biology.</title>
        <authorList>
            <person name="Wiegand S."/>
            <person name="Jogler M."/>
            <person name="Boedeker C."/>
            <person name="Pinto D."/>
            <person name="Vollmers J."/>
            <person name="Rivas-Marin E."/>
            <person name="Kohn T."/>
            <person name="Peeters S.H."/>
            <person name="Heuer A."/>
            <person name="Rast P."/>
            <person name="Oberbeckmann S."/>
            <person name="Bunk B."/>
            <person name="Jeske O."/>
            <person name="Meyerdierks A."/>
            <person name="Storesund J.E."/>
            <person name="Kallscheuer N."/>
            <person name="Luecker S."/>
            <person name="Lage O.M."/>
            <person name="Pohl T."/>
            <person name="Merkel B.J."/>
            <person name="Hornburger P."/>
            <person name="Mueller R.-W."/>
            <person name="Bruemmer F."/>
            <person name="Labrenz M."/>
            <person name="Spormann A.M."/>
            <person name="Op Den Camp H."/>
            <person name="Overmann J."/>
            <person name="Amann R."/>
            <person name="Jetten M.S.M."/>
            <person name="Mascher T."/>
            <person name="Medema M.H."/>
            <person name="Devos D.P."/>
            <person name="Kaster A.-K."/>
            <person name="Ovreas L."/>
            <person name="Rohde M."/>
            <person name="Galperin M.Y."/>
            <person name="Jogler C."/>
        </authorList>
    </citation>
    <scope>NUCLEOTIDE SEQUENCE [LARGE SCALE GENOMIC DNA]</scope>
    <source>
        <strain evidence="2 3">Pla52n</strain>
    </source>
</reference>
<evidence type="ECO:0000313" key="3">
    <source>
        <dbReference type="Proteomes" id="UP000320176"/>
    </source>
</evidence>
<keyword evidence="1" id="KW-1133">Transmembrane helix</keyword>
<evidence type="ECO:0000313" key="2">
    <source>
        <dbReference type="EMBL" id="TWT98338.1"/>
    </source>
</evidence>
<dbReference type="EMBL" id="SJPN01000006">
    <property type="protein sequence ID" value="TWT98338.1"/>
    <property type="molecule type" value="Genomic_DNA"/>
</dbReference>
<feature type="transmembrane region" description="Helical" evidence="1">
    <location>
        <begin position="60"/>
        <end position="79"/>
    </location>
</feature>